<dbReference type="InterPro" id="IPR023765">
    <property type="entry name" value="SBP_5_CS"/>
</dbReference>
<protein>
    <submittedName>
        <fullName evidence="6">Peptide/nickel transport system substrate-binding protein</fullName>
    </submittedName>
</protein>
<dbReference type="Gene3D" id="3.40.190.10">
    <property type="entry name" value="Periplasmic binding protein-like II"/>
    <property type="match status" value="1"/>
</dbReference>
<evidence type="ECO:0000256" key="1">
    <source>
        <dbReference type="ARBA" id="ARBA00005695"/>
    </source>
</evidence>
<dbReference type="GO" id="GO:1904680">
    <property type="term" value="F:peptide transmembrane transporter activity"/>
    <property type="evidence" value="ECO:0007669"/>
    <property type="project" value="TreeGrafter"/>
</dbReference>
<dbReference type="InterPro" id="IPR039424">
    <property type="entry name" value="SBP_5"/>
</dbReference>
<dbReference type="OrthoDB" id="194307at2157"/>
<dbReference type="GO" id="GO:0015833">
    <property type="term" value="P:peptide transport"/>
    <property type="evidence" value="ECO:0007669"/>
    <property type="project" value="TreeGrafter"/>
</dbReference>
<evidence type="ECO:0000256" key="3">
    <source>
        <dbReference type="ARBA" id="ARBA00022729"/>
    </source>
</evidence>
<dbReference type="InterPro" id="IPR000914">
    <property type="entry name" value="SBP_5_dom"/>
</dbReference>
<dbReference type="SUPFAM" id="SSF53850">
    <property type="entry name" value="Periplasmic binding protein-like II"/>
    <property type="match status" value="1"/>
</dbReference>
<evidence type="ECO:0000256" key="4">
    <source>
        <dbReference type="SAM" id="Phobius"/>
    </source>
</evidence>
<dbReference type="RefSeq" id="WP_091699188.1">
    <property type="nucleotide sequence ID" value="NZ_FOAK01000004.1"/>
</dbReference>
<dbReference type="EMBL" id="FOAK01000004">
    <property type="protein sequence ID" value="SEK70168.1"/>
    <property type="molecule type" value="Genomic_DNA"/>
</dbReference>
<evidence type="ECO:0000313" key="6">
    <source>
        <dbReference type="EMBL" id="SEK70168.1"/>
    </source>
</evidence>
<evidence type="ECO:0000259" key="5">
    <source>
        <dbReference type="Pfam" id="PF00496"/>
    </source>
</evidence>
<evidence type="ECO:0000313" key="7">
    <source>
        <dbReference type="Proteomes" id="UP000199506"/>
    </source>
</evidence>
<dbReference type="PANTHER" id="PTHR30290:SF9">
    <property type="entry name" value="OLIGOPEPTIDE-BINDING PROTEIN APPA"/>
    <property type="match status" value="1"/>
</dbReference>
<keyword evidence="4" id="KW-0812">Transmembrane</keyword>
<evidence type="ECO:0000256" key="2">
    <source>
        <dbReference type="ARBA" id="ARBA00022448"/>
    </source>
</evidence>
<dbReference type="AlphaFoldDB" id="A0A1H7J664"/>
<keyword evidence="2" id="KW-0813">Transport</keyword>
<dbReference type="CDD" id="cd08518">
    <property type="entry name" value="PBP2_NikA_DppA_OppA_like_19"/>
    <property type="match status" value="1"/>
</dbReference>
<dbReference type="Proteomes" id="UP000199506">
    <property type="component" value="Unassembled WGS sequence"/>
</dbReference>
<dbReference type="Pfam" id="PF00496">
    <property type="entry name" value="SBP_bac_5"/>
    <property type="match status" value="1"/>
</dbReference>
<keyword evidence="4" id="KW-0472">Membrane</keyword>
<feature type="domain" description="Solute-binding protein family 5" evidence="5">
    <location>
        <begin position="81"/>
        <end position="438"/>
    </location>
</feature>
<dbReference type="STRING" id="190974.SAMN05216439_1348"/>
<dbReference type="PANTHER" id="PTHR30290">
    <property type="entry name" value="PERIPLASMIC BINDING COMPONENT OF ABC TRANSPORTER"/>
    <property type="match status" value="1"/>
</dbReference>
<dbReference type="PROSITE" id="PS01040">
    <property type="entry name" value="SBP_BACTERIAL_5"/>
    <property type="match status" value="1"/>
</dbReference>
<accession>A0A1H7J664</accession>
<dbReference type="Gene3D" id="3.10.105.10">
    <property type="entry name" value="Dipeptide-binding Protein, Domain 3"/>
    <property type="match status" value="1"/>
</dbReference>
<comment type="similarity">
    <text evidence="1">Belongs to the bacterial solute-binding protein 5 family.</text>
</comment>
<organism evidence="6 7">
    <name type="scientific">Methanobrevibacter gottschalkii</name>
    <dbReference type="NCBI Taxonomy" id="190974"/>
    <lineage>
        <taxon>Archaea</taxon>
        <taxon>Methanobacteriati</taxon>
        <taxon>Methanobacteriota</taxon>
        <taxon>Methanomada group</taxon>
        <taxon>Methanobacteria</taxon>
        <taxon>Methanobacteriales</taxon>
        <taxon>Methanobacteriaceae</taxon>
        <taxon>Methanobrevibacter</taxon>
    </lineage>
</organism>
<proteinExistence type="inferred from homology"/>
<name>A0A1H7J664_9EURY</name>
<gene>
    <name evidence="6" type="ORF">SAMN05216439_1348</name>
</gene>
<sequence length="542" mass="59796">MEQKYIIGIIVLILIAIIGGTLFMSGGNTSTRADNELVVSAFVHGSEPETGYDPMYGWGDRGEPLIQSTLMKMNRNMTYDNDLATSWSSNNNFTEYTVNIRDGVKFSDNTTLDAEDVAFSYNQAKSTGNTIDLSSLDNASAVNKTTIKFKLNKPDSTFTDKLLHVGIVPSDSYDNNTYGSNPIGSGPFKLAQWDKGQQVIFEKNPNYYGKQPKFDKLTISFQKNEASFNAAKNHELDIAAVPLSYANETIDGYHSFLSESNDVRGISLPMKNNTGETNEDGIALGNNVTADKSIRLALNYGINREDICKGALNGAGVPNYDGIAHFLPWYNNDSTIKDADIDKAKDFLKKGGWKDTDGDGIVEKDGKKASFNLYYSSDAPERQAIAVAVSEQAKEFGIEINATGSNWDEIDKIKFSEPVVWGFGSTDPYVMYGEYYSNQAGIGYNNPSLVNNSAVDSHIDKAMSEPREQSYADWSAVSWDGQTGISPKGDAAWLWISEIKYTYFVDDSLDISKDTFKLQPHGGDLFGNIYDWTRISPINATN</sequence>
<reference evidence="6 7" key="1">
    <citation type="submission" date="2016-10" db="EMBL/GenBank/DDBJ databases">
        <authorList>
            <person name="de Groot N.N."/>
        </authorList>
    </citation>
    <scope>NUCLEOTIDE SEQUENCE [LARGE SCALE GENOMIC DNA]</scope>
    <source>
        <strain evidence="6 7">DSM 11978</strain>
    </source>
</reference>
<keyword evidence="4" id="KW-1133">Transmembrane helix</keyword>
<keyword evidence="3" id="KW-0732">Signal</keyword>
<feature type="transmembrane region" description="Helical" evidence="4">
    <location>
        <begin position="5"/>
        <end position="24"/>
    </location>
</feature>